<organism evidence="2 3">
    <name type="scientific">Petrolisthes manimaculis</name>
    <dbReference type="NCBI Taxonomy" id="1843537"/>
    <lineage>
        <taxon>Eukaryota</taxon>
        <taxon>Metazoa</taxon>
        <taxon>Ecdysozoa</taxon>
        <taxon>Arthropoda</taxon>
        <taxon>Crustacea</taxon>
        <taxon>Multicrustacea</taxon>
        <taxon>Malacostraca</taxon>
        <taxon>Eumalacostraca</taxon>
        <taxon>Eucarida</taxon>
        <taxon>Decapoda</taxon>
        <taxon>Pleocyemata</taxon>
        <taxon>Anomura</taxon>
        <taxon>Galatheoidea</taxon>
        <taxon>Porcellanidae</taxon>
        <taxon>Petrolisthes</taxon>
    </lineage>
</organism>
<reference evidence="2" key="1">
    <citation type="submission" date="2023-11" db="EMBL/GenBank/DDBJ databases">
        <title>Genome assemblies of two species of porcelain crab, Petrolisthes cinctipes and Petrolisthes manimaculis (Anomura: Porcellanidae).</title>
        <authorList>
            <person name="Angst P."/>
        </authorList>
    </citation>
    <scope>NUCLEOTIDE SEQUENCE</scope>
    <source>
        <strain evidence="2">PB745_02</strain>
        <tissue evidence="2">Gill</tissue>
    </source>
</reference>
<keyword evidence="3" id="KW-1185">Reference proteome</keyword>
<evidence type="ECO:0000256" key="1">
    <source>
        <dbReference type="SAM" id="MobiDB-lite"/>
    </source>
</evidence>
<evidence type="ECO:0000313" key="2">
    <source>
        <dbReference type="EMBL" id="KAK4305420.1"/>
    </source>
</evidence>
<sequence length="181" mass="20719">MKRSCLDERLCIRSVRDVGFYGFWLQGSNLLYIDGTKLSQSLCGRQRKPRLTTISLTFTLLFPSTLLRPSTLFRLSTLLRCSTLLHPSRLPRSLHTSPSLYTPSFPHVHSLDPPYDHHAAIRSSQWLVMHSKRTIKGSCRGRQECFWPDLACPVSGEHQPSGYRLTEATRQPAFRNMSESE</sequence>
<dbReference type="AlphaFoldDB" id="A0AAE1U430"/>
<dbReference type="Proteomes" id="UP001292094">
    <property type="component" value="Unassembled WGS sequence"/>
</dbReference>
<protein>
    <submittedName>
        <fullName evidence="2">Uncharacterized protein</fullName>
    </submittedName>
</protein>
<proteinExistence type="predicted"/>
<gene>
    <name evidence="2" type="ORF">Pmani_022672</name>
</gene>
<name>A0AAE1U430_9EUCA</name>
<feature type="region of interest" description="Disordered" evidence="1">
    <location>
        <begin position="161"/>
        <end position="181"/>
    </location>
</feature>
<accession>A0AAE1U430</accession>
<dbReference type="EMBL" id="JAWZYT010002276">
    <property type="protein sequence ID" value="KAK4305420.1"/>
    <property type="molecule type" value="Genomic_DNA"/>
</dbReference>
<comment type="caution">
    <text evidence="2">The sequence shown here is derived from an EMBL/GenBank/DDBJ whole genome shotgun (WGS) entry which is preliminary data.</text>
</comment>
<evidence type="ECO:0000313" key="3">
    <source>
        <dbReference type="Proteomes" id="UP001292094"/>
    </source>
</evidence>